<dbReference type="Proteomes" id="UP000736787">
    <property type="component" value="Unassembled WGS sequence"/>
</dbReference>
<evidence type="ECO:0000313" key="1">
    <source>
        <dbReference type="EMBL" id="KAG2866371.1"/>
    </source>
</evidence>
<comment type="caution">
    <text evidence="1">The sequence shown here is derived from an EMBL/GenBank/DDBJ whole genome shotgun (WGS) entry which is preliminary data.</text>
</comment>
<dbReference type="AlphaFoldDB" id="A0A8T0ZWD1"/>
<organism evidence="1 5">
    <name type="scientific">Phytophthora cactorum</name>
    <dbReference type="NCBI Taxonomy" id="29920"/>
    <lineage>
        <taxon>Eukaryota</taxon>
        <taxon>Sar</taxon>
        <taxon>Stramenopiles</taxon>
        <taxon>Oomycota</taxon>
        <taxon>Peronosporomycetes</taxon>
        <taxon>Peronosporales</taxon>
        <taxon>Peronosporaceae</taxon>
        <taxon>Phytophthora</taxon>
    </lineage>
</organism>
<evidence type="ECO:0000313" key="5">
    <source>
        <dbReference type="Proteomes" id="UP000735874"/>
    </source>
</evidence>
<name>A0A8T0ZWD1_9STRA</name>
<gene>
    <name evidence="1" type="ORF">PC113_g2899</name>
    <name evidence="2" type="ORF">PC117_g4132</name>
    <name evidence="3" type="ORF">PC118_g2397</name>
    <name evidence="4" type="ORF">PC129_g1428</name>
</gene>
<dbReference type="Proteomes" id="UP000760860">
    <property type="component" value="Unassembled WGS sequence"/>
</dbReference>
<evidence type="ECO:0000313" key="2">
    <source>
        <dbReference type="EMBL" id="KAG2950827.1"/>
    </source>
</evidence>
<dbReference type="Proteomes" id="UP000735874">
    <property type="component" value="Unassembled WGS sequence"/>
</dbReference>
<dbReference type="EMBL" id="RCMK01000063">
    <property type="protein sequence ID" value="KAG2950827.1"/>
    <property type="molecule type" value="Genomic_DNA"/>
</dbReference>
<evidence type="ECO:0000313" key="4">
    <source>
        <dbReference type="EMBL" id="KAG3228059.1"/>
    </source>
</evidence>
<proteinExistence type="predicted"/>
<dbReference type="Proteomes" id="UP000697107">
    <property type="component" value="Unassembled WGS sequence"/>
</dbReference>
<dbReference type="EMBL" id="RCML01000035">
    <property type="protein sequence ID" value="KAG2996555.1"/>
    <property type="molecule type" value="Genomic_DNA"/>
</dbReference>
<dbReference type="EMBL" id="RCMV01000022">
    <property type="protein sequence ID" value="KAG3228059.1"/>
    <property type="molecule type" value="Genomic_DNA"/>
</dbReference>
<protein>
    <submittedName>
        <fullName evidence="1">Uncharacterized protein</fullName>
    </submittedName>
</protein>
<dbReference type="EMBL" id="RCMG01000041">
    <property type="protein sequence ID" value="KAG2866371.1"/>
    <property type="molecule type" value="Genomic_DNA"/>
</dbReference>
<evidence type="ECO:0000313" key="3">
    <source>
        <dbReference type="EMBL" id="KAG2996555.1"/>
    </source>
</evidence>
<reference evidence="1" key="1">
    <citation type="submission" date="2018-10" db="EMBL/GenBank/DDBJ databases">
        <title>Effector identification in a new, highly contiguous assembly of the strawberry crown rot pathogen Phytophthora cactorum.</title>
        <authorList>
            <person name="Armitage A.D."/>
            <person name="Nellist C.F."/>
            <person name="Bates H."/>
            <person name="Vickerstaff R.J."/>
            <person name="Harrison R.J."/>
        </authorList>
    </citation>
    <scope>NUCLEOTIDE SEQUENCE</scope>
    <source>
        <strain evidence="1">15-7</strain>
        <strain evidence="2">4040</strain>
        <strain evidence="3">P415</strain>
        <strain evidence="4">P421</strain>
    </source>
</reference>
<sequence>MIGSPVIIFLDELSTGMDPVLKGSPQTASEST</sequence>
<accession>A0A8T0ZWD1</accession>